<dbReference type="InterPro" id="IPR001223">
    <property type="entry name" value="Glyco_hydro18_cat"/>
</dbReference>
<dbReference type="PANTHER" id="PTHR46066:SF2">
    <property type="entry name" value="CHITINASE DOMAIN-CONTAINING PROTEIN 1"/>
    <property type="match status" value="1"/>
</dbReference>
<dbReference type="InterPro" id="IPR011583">
    <property type="entry name" value="Chitinase_II/V-like_cat"/>
</dbReference>
<keyword evidence="5" id="KW-0472">Membrane</keyword>
<keyword evidence="1 3" id="KW-0378">Hydrolase</keyword>
<dbReference type="InterPro" id="IPR001579">
    <property type="entry name" value="Glyco_hydro_18_chit_AS"/>
</dbReference>
<dbReference type="AlphaFoldDB" id="A0A223KY64"/>
<dbReference type="InterPro" id="IPR036582">
    <property type="entry name" value="Mao_N_sf"/>
</dbReference>
<feature type="transmembrane region" description="Helical" evidence="5">
    <location>
        <begin position="12"/>
        <end position="35"/>
    </location>
</feature>
<dbReference type="GO" id="GO:0005975">
    <property type="term" value="P:carbohydrate metabolic process"/>
    <property type="evidence" value="ECO:0007669"/>
    <property type="project" value="InterPro"/>
</dbReference>
<dbReference type="InterPro" id="IPR012854">
    <property type="entry name" value="Cu_amine_oxidase-like_N"/>
</dbReference>
<dbReference type="PANTHER" id="PTHR46066">
    <property type="entry name" value="CHITINASE DOMAIN-CONTAINING PROTEIN 1 FAMILY MEMBER"/>
    <property type="match status" value="1"/>
</dbReference>
<accession>A0A223KY64</accession>
<dbReference type="Pfam" id="PF00704">
    <property type="entry name" value="Glyco_hydro_18"/>
    <property type="match status" value="1"/>
</dbReference>
<evidence type="ECO:0000256" key="4">
    <source>
        <dbReference type="RuleBase" id="RU004453"/>
    </source>
</evidence>
<evidence type="ECO:0000256" key="1">
    <source>
        <dbReference type="ARBA" id="ARBA00022801"/>
    </source>
</evidence>
<feature type="domain" description="GH18" evidence="6">
    <location>
        <begin position="217"/>
        <end position="582"/>
    </location>
</feature>
<keyword evidence="8" id="KW-1185">Reference proteome</keyword>
<dbReference type="GO" id="GO:0004553">
    <property type="term" value="F:hydrolase activity, hydrolyzing O-glycosyl compounds"/>
    <property type="evidence" value="ECO:0007669"/>
    <property type="project" value="InterPro"/>
</dbReference>
<gene>
    <name evidence="7" type="ORF">BC6307_12000</name>
</gene>
<evidence type="ECO:0000256" key="2">
    <source>
        <dbReference type="ARBA" id="ARBA00023295"/>
    </source>
</evidence>
<keyword evidence="5" id="KW-1133">Transmembrane helix</keyword>
<dbReference type="KEGG" id="bcoh:BC6307_12000"/>
<dbReference type="SUPFAM" id="SSF55383">
    <property type="entry name" value="Copper amine oxidase, domain N"/>
    <property type="match status" value="1"/>
</dbReference>
<dbReference type="Proteomes" id="UP000215224">
    <property type="component" value="Chromosome"/>
</dbReference>
<sequence>MHDVKTKEKNKSLKTIGIVGILFACTVIITIISLFPFPSNEKLQYTDLTNPIIYKGKIYEKEALIQEDVIYFPISFFMEHIDRTSVYDEQSKSVIITTKDKVFQFPINSLNYFLNEEPFSFQVPTIISEDNEIYVTVEPLLDLYDKEINRNTSTGIIMVRDTSDILVLGKTLPSKEHLKYLRNEPSLQSPYTSELQQGEEVIIESEKDGYYFVRQSNGIAGYVKKEVIEITYQQYVAEQKEEKIDTNRVQLPWPIQLTWEAVYSYNPDTSKLPNMPGVNIVSPTWFHIQNEEGDISNLGSLEYVNWAKEEGYQIWALFANDFQDLDMTHEVFSSFEKRQKMIRQLLQYSDMYDLDGINLDIENVRLEDGPFITQFVREAVPYFHRAGLVVSMDITFISTSPTWSLFYEREELAELVDYLIVMAYDEHWGTSPVAGSVASLPWVESNLKTLLKVVPHDRLILGIPLYTRLWKEEVTENGNIQVTSRALSMDAANEWIEENELTPNYEEKTKQNYVEFVNEEENATYKMWLEDETSLAKRVQLVHQYQLAGMATWSRVFANDSAWEVMSKNSQHIEVVSDSNGD</sequence>
<dbReference type="Gene3D" id="3.30.457.10">
    <property type="entry name" value="Copper amine oxidase-like, N-terminal domain"/>
    <property type="match status" value="1"/>
</dbReference>
<evidence type="ECO:0000256" key="3">
    <source>
        <dbReference type="RuleBase" id="RU000489"/>
    </source>
</evidence>
<dbReference type="Gene3D" id="2.30.30.40">
    <property type="entry name" value="SH3 Domains"/>
    <property type="match status" value="1"/>
</dbReference>
<dbReference type="PROSITE" id="PS51910">
    <property type="entry name" value="GH18_2"/>
    <property type="match status" value="1"/>
</dbReference>
<dbReference type="Gene3D" id="3.10.50.10">
    <property type="match status" value="1"/>
</dbReference>
<comment type="similarity">
    <text evidence="4">Belongs to the glycosyl hydrolase 18 family.</text>
</comment>
<evidence type="ECO:0000313" key="7">
    <source>
        <dbReference type="EMBL" id="AST94333.1"/>
    </source>
</evidence>
<dbReference type="STRING" id="1314751.GCA_001591425_00278"/>
<dbReference type="GO" id="GO:0008061">
    <property type="term" value="F:chitin binding"/>
    <property type="evidence" value="ECO:0007669"/>
    <property type="project" value="InterPro"/>
</dbReference>
<keyword evidence="5" id="KW-0812">Transmembrane</keyword>
<reference evidence="7 8" key="1">
    <citation type="submission" date="2016-12" db="EMBL/GenBank/DDBJ databases">
        <title>The whole genome sequencing and assembly of Bacillus cohnii DSM 6307T strain.</title>
        <authorList>
            <person name="Lee Y.-J."/>
            <person name="Yi H."/>
            <person name="Bahn Y.-S."/>
            <person name="Kim J.F."/>
            <person name="Lee D.-W."/>
        </authorList>
    </citation>
    <scope>NUCLEOTIDE SEQUENCE [LARGE SCALE GENOMIC DNA]</scope>
    <source>
        <strain evidence="7 8">DSM 6307</strain>
    </source>
</reference>
<dbReference type="InterPro" id="IPR017853">
    <property type="entry name" value="GH"/>
</dbReference>
<dbReference type="PROSITE" id="PS01095">
    <property type="entry name" value="GH18_1"/>
    <property type="match status" value="1"/>
</dbReference>
<dbReference type="EMBL" id="CP018866">
    <property type="protein sequence ID" value="AST94333.1"/>
    <property type="molecule type" value="Genomic_DNA"/>
</dbReference>
<evidence type="ECO:0000259" key="6">
    <source>
        <dbReference type="PROSITE" id="PS51910"/>
    </source>
</evidence>
<protein>
    <submittedName>
        <fullName evidence="7">Peptidoglycan hydrolase</fullName>
    </submittedName>
</protein>
<dbReference type="SMART" id="SM00636">
    <property type="entry name" value="Glyco_18"/>
    <property type="match status" value="1"/>
</dbReference>
<dbReference type="SUPFAM" id="SSF51445">
    <property type="entry name" value="(Trans)glycosidases"/>
    <property type="match status" value="1"/>
</dbReference>
<dbReference type="Gene3D" id="3.20.20.80">
    <property type="entry name" value="Glycosidases"/>
    <property type="match status" value="1"/>
</dbReference>
<dbReference type="Pfam" id="PF07833">
    <property type="entry name" value="Cu_amine_oxidN1"/>
    <property type="match status" value="1"/>
</dbReference>
<organism evidence="7 8">
    <name type="scientific">Sutcliffiella cohnii</name>
    <dbReference type="NCBI Taxonomy" id="33932"/>
    <lineage>
        <taxon>Bacteria</taxon>
        <taxon>Bacillati</taxon>
        <taxon>Bacillota</taxon>
        <taxon>Bacilli</taxon>
        <taxon>Bacillales</taxon>
        <taxon>Bacillaceae</taxon>
        <taxon>Sutcliffiella</taxon>
    </lineage>
</organism>
<evidence type="ECO:0000256" key="5">
    <source>
        <dbReference type="SAM" id="Phobius"/>
    </source>
</evidence>
<dbReference type="PROSITE" id="PS51257">
    <property type="entry name" value="PROKAR_LIPOPROTEIN"/>
    <property type="match status" value="1"/>
</dbReference>
<dbReference type="InterPro" id="IPR029070">
    <property type="entry name" value="Chitinase_insertion_sf"/>
</dbReference>
<evidence type="ECO:0000313" key="8">
    <source>
        <dbReference type="Proteomes" id="UP000215224"/>
    </source>
</evidence>
<keyword evidence="2 3" id="KW-0326">Glycosidase</keyword>
<proteinExistence type="inferred from homology"/>
<name>A0A223KY64_9BACI</name>